<feature type="non-terminal residue" evidence="8">
    <location>
        <position position="807"/>
    </location>
</feature>
<dbReference type="EMBL" id="KL597126">
    <property type="protein sequence ID" value="KER19861.1"/>
    <property type="molecule type" value="Genomic_DNA"/>
</dbReference>
<keyword evidence="9" id="KW-1185">Reference proteome</keyword>
<protein>
    <recommendedName>
        <fullName evidence="5">WD repeat-containing protein 37</fullName>
    </recommendedName>
</protein>
<sequence length="807" mass="86037">MWKRTLEVIEVIEVIGNLVDLEYADDIVLTYEEMHKAKAMLEIPSEAAQSFAMCFTLTEFKVMLQGVQNLNIPLIIQGVILEVLEHCMCPESRISSGDSVTDEANARIPKTRIILLSFCHGMSATTHVPLPADTESPNDVTSFHMSTSGITQCSTVPNMNSAAESAAELTAWHISGEYAGPKDSVLPREFRQRLHKYFTRIEHEFEREYRRLYGENLALQERLEKFEDGDHSESTPFAKKLGASMLSQRIKQQYKQSTSRLVSSLRQSTGHSNVGGPPGSSLLPSGSAPGPLTSAGIPQPSVGAATSTSSTTCALPMTGSGSQASAVVTGSFAGHGGTWQLLNRINAHRDGIWEVTPYRKFVATASADTTVRLWTNDIQMSCLLVYLGHNGSINSVRFRNRDHLLLTSSGEGIAHLIRLPYDHLVKAAAAMASGSSTGVATALEAATSTLVTEVAGSTGMPMGPGAGLCAHPGSHHATDSDDGIFSASAPHEVFEDGSPIRSAVAPIPVAPIYVRHPHAVFQSANLCSPGGQTAAGGGPAIDSSPLAAAEFLTGRDQIVTAGWDRLGRIYDLATGQEVSSLTGHDHQLTDVRCALGGAPLVVTSSKDCTFRLWDFRQPGMRVHVQQAHTLYYFSSILLLCSTLSTTQFLPGGANERLISAGGDRLCRIWDLRQSRGPLVTIRTDSGINRLAISGNALNASIISGDSGSEASSATVTSVPTAVPTPNEPTASMPCTFTGTTLATAANNQSSALFPAVTHGSGSAPPPANCSIWATGYRRILALPLDNRMIKFFDLNGNRIGRLTRSSR</sequence>
<feature type="region of interest" description="Disordered" evidence="7">
    <location>
        <begin position="257"/>
        <end position="310"/>
    </location>
</feature>
<gene>
    <name evidence="8" type="ORF">T265_15441</name>
</gene>
<feature type="repeat" description="WD" evidence="6">
    <location>
        <begin position="581"/>
        <end position="616"/>
    </location>
</feature>
<evidence type="ECO:0000313" key="9">
    <source>
        <dbReference type="Proteomes" id="UP000054324"/>
    </source>
</evidence>
<dbReference type="Pfam" id="PF00400">
    <property type="entry name" value="WD40"/>
    <property type="match status" value="3"/>
</dbReference>
<organism evidence="8 9">
    <name type="scientific">Opisthorchis viverrini</name>
    <name type="common">Southeast Asian liver fluke</name>
    <dbReference type="NCBI Taxonomy" id="6198"/>
    <lineage>
        <taxon>Eukaryota</taxon>
        <taxon>Metazoa</taxon>
        <taxon>Spiralia</taxon>
        <taxon>Lophotrochozoa</taxon>
        <taxon>Platyhelminthes</taxon>
        <taxon>Trematoda</taxon>
        <taxon>Digenea</taxon>
        <taxon>Opisthorchiida</taxon>
        <taxon>Opisthorchiata</taxon>
        <taxon>Opisthorchiidae</taxon>
        <taxon>Opisthorchis</taxon>
    </lineage>
</organism>
<feature type="compositionally biased region" description="Low complexity" evidence="7">
    <location>
        <begin position="279"/>
        <end position="296"/>
    </location>
</feature>
<dbReference type="InterPro" id="IPR011047">
    <property type="entry name" value="Quinoprotein_ADH-like_sf"/>
</dbReference>
<dbReference type="PANTHER" id="PTHR19855">
    <property type="entry name" value="WD40 REPEAT PROTEIN 12, 37"/>
    <property type="match status" value="1"/>
</dbReference>
<dbReference type="KEGG" id="ovi:T265_15441"/>
<evidence type="ECO:0000256" key="7">
    <source>
        <dbReference type="SAM" id="MobiDB-lite"/>
    </source>
</evidence>
<dbReference type="InterPro" id="IPR001680">
    <property type="entry name" value="WD40_rpt"/>
</dbReference>
<evidence type="ECO:0000256" key="3">
    <source>
        <dbReference type="ARBA" id="ARBA00022490"/>
    </source>
</evidence>
<comment type="subcellular location">
    <subcellularLocation>
        <location evidence="2">Cytoplasm</location>
    </subcellularLocation>
    <subcellularLocation>
        <location evidence="1">Nucleus</location>
    </subcellularLocation>
</comment>
<dbReference type="GeneID" id="20329606"/>
<dbReference type="CTD" id="20329606"/>
<dbReference type="STRING" id="6198.A0A074YYI5"/>
<evidence type="ECO:0000256" key="5">
    <source>
        <dbReference type="ARBA" id="ARBA00040954"/>
    </source>
</evidence>
<dbReference type="PANTHER" id="PTHR19855:SF12">
    <property type="entry name" value="WD REPEAT-CONTAINING PROTEIN 37"/>
    <property type="match status" value="1"/>
</dbReference>
<evidence type="ECO:0000256" key="2">
    <source>
        <dbReference type="ARBA" id="ARBA00004496"/>
    </source>
</evidence>
<keyword evidence="6" id="KW-0853">WD repeat</keyword>
<evidence type="ECO:0000256" key="1">
    <source>
        <dbReference type="ARBA" id="ARBA00004123"/>
    </source>
</evidence>
<feature type="compositionally biased region" description="Polar residues" evidence="7">
    <location>
        <begin position="257"/>
        <end position="272"/>
    </location>
</feature>
<dbReference type="GO" id="GO:0005634">
    <property type="term" value="C:nucleus"/>
    <property type="evidence" value="ECO:0007669"/>
    <property type="project" value="UniProtKB-SubCell"/>
</dbReference>
<keyword evidence="3" id="KW-0963">Cytoplasm</keyword>
<dbReference type="PROSITE" id="PS50082">
    <property type="entry name" value="WD_REPEATS_2"/>
    <property type="match status" value="1"/>
</dbReference>
<name>A0A074YYI5_OPIVI</name>
<dbReference type="Gene3D" id="2.130.10.10">
    <property type="entry name" value="YVTN repeat-like/Quinoprotein amine dehydrogenase"/>
    <property type="match status" value="2"/>
</dbReference>
<evidence type="ECO:0000256" key="6">
    <source>
        <dbReference type="PROSITE-ProRule" id="PRU00221"/>
    </source>
</evidence>
<reference evidence="8 9" key="1">
    <citation type="submission" date="2013-11" db="EMBL/GenBank/DDBJ databases">
        <title>Opisthorchis viverrini - life in the bile duct.</title>
        <authorList>
            <person name="Young N.D."/>
            <person name="Nagarajan N."/>
            <person name="Lin S.J."/>
            <person name="Korhonen P.K."/>
            <person name="Jex A.R."/>
            <person name="Hall R.S."/>
            <person name="Safavi-Hemami H."/>
            <person name="Kaewkong W."/>
            <person name="Bertrand D."/>
            <person name="Gao S."/>
            <person name="Seet Q."/>
            <person name="Wongkham S."/>
            <person name="Teh B.T."/>
            <person name="Wongkham C."/>
            <person name="Intapan P.M."/>
            <person name="Maleewong W."/>
            <person name="Yang X."/>
            <person name="Hu M."/>
            <person name="Wang Z."/>
            <person name="Hofmann A."/>
            <person name="Sternberg P.W."/>
            <person name="Tan P."/>
            <person name="Wang J."/>
            <person name="Gasser R.B."/>
        </authorList>
    </citation>
    <scope>NUCLEOTIDE SEQUENCE [LARGE SCALE GENOMIC DNA]</scope>
</reference>
<keyword evidence="4" id="KW-0539">Nucleus</keyword>
<dbReference type="SUPFAM" id="SSF50998">
    <property type="entry name" value="Quinoprotein alcohol dehydrogenase-like"/>
    <property type="match status" value="1"/>
</dbReference>
<dbReference type="InterPro" id="IPR015943">
    <property type="entry name" value="WD40/YVTN_repeat-like_dom_sf"/>
</dbReference>
<dbReference type="AlphaFoldDB" id="A0A074YYI5"/>
<dbReference type="RefSeq" id="XP_009176393.1">
    <property type="nucleotide sequence ID" value="XM_009178129.1"/>
</dbReference>
<dbReference type="SMART" id="SM00320">
    <property type="entry name" value="WD40"/>
    <property type="match status" value="4"/>
</dbReference>
<proteinExistence type="predicted"/>
<dbReference type="OrthoDB" id="9984207at2759"/>
<dbReference type="Proteomes" id="UP000054324">
    <property type="component" value="Unassembled WGS sequence"/>
</dbReference>
<evidence type="ECO:0000256" key="4">
    <source>
        <dbReference type="ARBA" id="ARBA00023242"/>
    </source>
</evidence>
<evidence type="ECO:0000313" key="8">
    <source>
        <dbReference type="EMBL" id="KER19861.1"/>
    </source>
</evidence>
<dbReference type="GO" id="GO:0005737">
    <property type="term" value="C:cytoplasm"/>
    <property type="evidence" value="ECO:0007669"/>
    <property type="project" value="UniProtKB-SubCell"/>
</dbReference>
<accession>A0A074YYI5</accession>